<accession>A0AAV9TNN4</accession>
<organism evidence="1 2">
    <name type="scientific">Colletotrichum tabaci</name>
    <dbReference type="NCBI Taxonomy" id="1209068"/>
    <lineage>
        <taxon>Eukaryota</taxon>
        <taxon>Fungi</taxon>
        <taxon>Dikarya</taxon>
        <taxon>Ascomycota</taxon>
        <taxon>Pezizomycotina</taxon>
        <taxon>Sordariomycetes</taxon>
        <taxon>Hypocreomycetidae</taxon>
        <taxon>Glomerellales</taxon>
        <taxon>Glomerellaceae</taxon>
        <taxon>Colletotrichum</taxon>
        <taxon>Colletotrichum destructivum species complex</taxon>
    </lineage>
</organism>
<protein>
    <submittedName>
        <fullName evidence="1">Uncharacterized protein</fullName>
    </submittedName>
</protein>
<reference evidence="1 2" key="1">
    <citation type="submission" date="2023-04" db="EMBL/GenBank/DDBJ databases">
        <title>Colletotrichum tabacum stain YC1 causing leaf anthracnose on Nicotiana tabacum(L.) cv.</title>
        <authorList>
            <person name="Ji Z."/>
            <person name="Wang M."/>
            <person name="Zhang J."/>
            <person name="Wang N."/>
            <person name="Zhou Z."/>
        </authorList>
    </citation>
    <scope>NUCLEOTIDE SEQUENCE [LARGE SCALE GENOMIC DNA]</scope>
    <source>
        <strain evidence="1 2">YC1</strain>
    </source>
</reference>
<keyword evidence="2" id="KW-1185">Reference proteome</keyword>
<evidence type="ECO:0000313" key="2">
    <source>
        <dbReference type="Proteomes" id="UP001327957"/>
    </source>
</evidence>
<dbReference type="AlphaFoldDB" id="A0AAV9TNN4"/>
<sequence>MFPLRSDEFRPSVTSTAAKENDLTCWSVKERGKGTKLGRHFFGGTAPPPRFLLDAEADPAADPACCIGPVVTGGPNALPALFCPAPAPALFPPAQRGLDRTKLPKSVVSYPLRPILSSGSGPWLGARHAPSFLFFFSI</sequence>
<evidence type="ECO:0000313" key="1">
    <source>
        <dbReference type="EMBL" id="KAK6225054.1"/>
    </source>
</evidence>
<gene>
    <name evidence="1" type="ORF">QIS74_03381</name>
</gene>
<dbReference type="Proteomes" id="UP001327957">
    <property type="component" value="Unassembled WGS sequence"/>
</dbReference>
<proteinExistence type="predicted"/>
<dbReference type="EMBL" id="JASAOK010000012">
    <property type="protein sequence ID" value="KAK6225054.1"/>
    <property type="molecule type" value="Genomic_DNA"/>
</dbReference>
<comment type="caution">
    <text evidence="1">The sequence shown here is derived from an EMBL/GenBank/DDBJ whole genome shotgun (WGS) entry which is preliminary data.</text>
</comment>
<name>A0AAV9TNN4_9PEZI</name>